<dbReference type="EMBL" id="FORF01000007">
    <property type="protein sequence ID" value="SFI84397.1"/>
    <property type="molecule type" value="Genomic_DNA"/>
</dbReference>
<dbReference type="PRINTS" id="PR00368">
    <property type="entry name" value="FADPNR"/>
</dbReference>
<dbReference type="PRINTS" id="PR00469">
    <property type="entry name" value="PNDRDTASEII"/>
</dbReference>
<reference evidence="4" key="1">
    <citation type="submission" date="2016-10" db="EMBL/GenBank/DDBJ databases">
        <authorList>
            <person name="Varghese N."/>
            <person name="Submissions S."/>
        </authorList>
    </citation>
    <scope>NUCLEOTIDE SEQUENCE [LARGE SCALE GENOMIC DNA]</scope>
    <source>
        <strain evidence="4">DSM 21857</strain>
    </source>
</reference>
<dbReference type="PANTHER" id="PTHR42949:SF3">
    <property type="entry name" value="ANAEROBIC GLYCEROL-3-PHOSPHATE DEHYDROGENASE SUBUNIT B"/>
    <property type="match status" value="1"/>
</dbReference>
<name>A0A1I3LI59_9HYPH</name>
<keyword evidence="1" id="KW-0560">Oxidoreductase</keyword>
<protein>
    <submittedName>
        <fullName evidence="3">Thioredoxin reductase</fullName>
    </submittedName>
</protein>
<dbReference type="RefSeq" id="WP_091520456.1">
    <property type="nucleotide sequence ID" value="NZ_FORF01000007.1"/>
</dbReference>
<evidence type="ECO:0000313" key="3">
    <source>
        <dbReference type="EMBL" id="SFI84397.1"/>
    </source>
</evidence>
<dbReference type="InterPro" id="IPR051691">
    <property type="entry name" value="Metab_Enz_Cyan_OpOx_G3PDH"/>
</dbReference>
<evidence type="ECO:0000259" key="2">
    <source>
        <dbReference type="Pfam" id="PF07992"/>
    </source>
</evidence>
<evidence type="ECO:0000313" key="4">
    <source>
        <dbReference type="Proteomes" id="UP000242763"/>
    </source>
</evidence>
<evidence type="ECO:0000256" key="1">
    <source>
        <dbReference type="ARBA" id="ARBA00023002"/>
    </source>
</evidence>
<sequence length="402" mass="42823">MNLPLETDVLVIGAGPAGLAAATILARTARVLVVEREAVAGGIPRHCGHYPFGIREFHRLMKGPDYARALVKRAQEAGVQIANGVNVVRLEPGPRVTVTCDAGVSEIRARFVLLSTGVRESSRAQRLIGGEKPGGILPTGALQGLVYLEGKRPFRRPVILGTELVSFSAIMTCRHAGIEPVAMIEPNPQTTARWPAALFPRLNGIALHLSTSIRSIEGRERVERIVIDGPSGTRSIETDGVIISGKFRPEAALLDGSHLAKDAATGGPVIDSVGRCSDPAYFAAGNLLRPVETAGWSWAEGIAVAKSIRAALAGSLGQDTTHPVTLTGDALAWVMPQRVAEADERAHTCLQLRVNRPAKGRIVARAGGAEYASQKIDSRPERRITLPLPPRGAPVEIMLEEQ</sequence>
<gene>
    <name evidence="3" type="ORF">SAMN03080618_01489</name>
</gene>
<keyword evidence="4" id="KW-1185">Reference proteome</keyword>
<feature type="domain" description="FAD/NAD(P)-binding" evidence="2">
    <location>
        <begin position="8"/>
        <end position="293"/>
    </location>
</feature>
<dbReference type="Pfam" id="PF07992">
    <property type="entry name" value="Pyr_redox_2"/>
    <property type="match status" value="1"/>
</dbReference>
<dbReference type="InterPro" id="IPR036188">
    <property type="entry name" value="FAD/NAD-bd_sf"/>
</dbReference>
<proteinExistence type="predicted"/>
<dbReference type="STRING" id="1121003.SAMN03080618_01489"/>
<accession>A0A1I3LI59</accession>
<organism evidence="3 4">
    <name type="scientific">Aquamicrobium aerolatum DSM 21857</name>
    <dbReference type="NCBI Taxonomy" id="1121003"/>
    <lineage>
        <taxon>Bacteria</taxon>
        <taxon>Pseudomonadati</taxon>
        <taxon>Pseudomonadota</taxon>
        <taxon>Alphaproteobacteria</taxon>
        <taxon>Hyphomicrobiales</taxon>
        <taxon>Phyllobacteriaceae</taxon>
        <taxon>Aerobium</taxon>
    </lineage>
</organism>
<dbReference type="InterPro" id="IPR023753">
    <property type="entry name" value="FAD/NAD-binding_dom"/>
</dbReference>
<dbReference type="Proteomes" id="UP000242763">
    <property type="component" value="Unassembled WGS sequence"/>
</dbReference>
<dbReference type="Gene3D" id="3.50.50.60">
    <property type="entry name" value="FAD/NAD(P)-binding domain"/>
    <property type="match status" value="2"/>
</dbReference>
<dbReference type="SUPFAM" id="SSF51905">
    <property type="entry name" value="FAD/NAD(P)-binding domain"/>
    <property type="match status" value="1"/>
</dbReference>
<dbReference type="OrthoDB" id="5287468at2"/>
<dbReference type="PANTHER" id="PTHR42949">
    <property type="entry name" value="ANAEROBIC GLYCEROL-3-PHOSPHATE DEHYDROGENASE SUBUNIT B"/>
    <property type="match status" value="1"/>
</dbReference>
<dbReference type="AlphaFoldDB" id="A0A1I3LI59"/>
<dbReference type="GO" id="GO:0016491">
    <property type="term" value="F:oxidoreductase activity"/>
    <property type="evidence" value="ECO:0007669"/>
    <property type="project" value="UniProtKB-KW"/>
</dbReference>